<dbReference type="PRINTS" id="PR00320">
    <property type="entry name" value="GPROTEINBRPT"/>
</dbReference>
<dbReference type="PROSITE" id="PS50294">
    <property type="entry name" value="WD_REPEATS_REGION"/>
    <property type="match status" value="7"/>
</dbReference>
<feature type="repeat" description="WD" evidence="3">
    <location>
        <begin position="416"/>
        <end position="457"/>
    </location>
</feature>
<dbReference type="PANTHER" id="PTHR19846">
    <property type="entry name" value="WD40 REPEAT PROTEIN"/>
    <property type="match status" value="1"/>
</dbReference>
<feature type="repeat" description="WD" evidence="3">
    <location>
        <begin position="248"/>
        <end position="289"/>
    </location>
</feature>
<dbReference type="EMBL" id="CAADFF010000086">
    <property type="protein sequence ID" value="VFJ96524.1"/>
    <property type="molecule type" value="Genomic_DNA"/>
</dbReference>
<dbReference type="GO" id="GO:0000398">
    <property type="term" value="P:mRNA splicing, via spliceosome"/>
    <property type="evidence" value="ECO:0007669"/>
    <property type="project" value="TreeGrafter"/>
</dbReference>
<feature type="repeat" description="WD" evidence="3">
    <location>
        <begin position="374"/>
        <end position="415"/>
    </location>
</feature>
<reference evidence="6" key="1">
    <citation type="submission" date="2019-02" db="EMBL/GenBank/DDBJ databases">
        <authorList>
            <person name="Gruber-Vodicka R. H."/>
            <person name="Seah K. B. B."/>
        </authorList>
    </citation>
    <scope>NUCLEOTIDE SEQUENCE</scope>
    <source>
        <strain evidence="6">BECK_M7</strain>
    </source>
</reference>
<evidence type="ECO:0000256" key="3">
    <source>
        <dbReference type="PROSITE-ProRule" id="PRU00221"/>
    </source>
</evidence>
<evidence type="ECO:0000259" key="5">
    <source>
        <dbReference type="Pfam" id="PF08308"/>
    </source>
</evidence>
<dbReference type="Gene3D" id="2.130.10.10">
    <property type="entry name" value="YVTN repeat-like/Quinoprotein amine dehydrogenase"/>
    <property type="match status" value="3"/>
</dbReference>
<evidence type="ECO:0000256" key="4">
    <source>
        <dbReference type="SAM" id="MobiDB-lite"/>
    </source>
</evidence>
<accession>A0A450UVE1</accession>
<sequence length="492" mass="52772">MLIVGGIGGILWKGFDESVQETKTSTLPVPTSATTEESSHSPPDTHSPPAQLPAELVIESNIPKATVTIDGKDSGLSGSTHTLAAGHHTVQISSAGYEPFETSIQLAAAEKRTLPVILTPKPAQLVVRSNILGDTVTIDGKVVGSTGPDAHALTPGKHTVRVEKVGYESSETIIQLVAGEEKIVRTTLKELDPYANWRILQKIQAHPKGICLPHCIEFSPDGRTLLSGSFDDTFKLWDVASGQKIRTFHGHLSDVRSVTFSLNGRTILSGSRDGTLKLWDVASGKALRTLKGHSGDVRSVAFAPDGRTVLSGSWDNTLKLWDVVSGREIRTFEGHSESIRSVAFGSDGHTILSGSYDNTLKLWDVANSQTIRTFRGHFGAVWSVAFSPDKRTVLSGSRDDTLKLWNIESGQMIRTFERHSGDVNSVTFASDGRTVLSGSDDKTLKLWDVASGKVIHTLEGHSGIVRSVAFSPDGLRAASGDSGGVLILWGSE</sequence>
<feature type="repeat" description="WD" evidence="3">
    <location>
        <begin position="458"/>
        <end position="492"/>
    </location>
</feature>
<dbReference type="InterPro" id="IPR019775">
    <property type="entry name" value="WD40_repeat_CS"/>
</dbReference>
<dbReference type="Pfam" id="PF00400">
    <property type="entry name" value="WD40"/>
    <property type="match status" value="7"/>
</dbReference>
<evidence type="ECO:0000256" key="2">
    <source>
        <dbReference type="ARBA" id="ARBA00022737"/>
    </source>
</evidence>
<evidence type="ECO:0000313" key="6">
    <source>
        <dbReference type="EMBL" id="VFJ96524.1"/>
    </source>
</evidence>
<dbReference type="InterPro" id="IPR020472">
    <property type="entry name" value="WD40_PAC1"/>
</dbReference>
<name>A0A450UVE1_9GAMM</name>
<feature type="compositionally biased region" description="Polar residues" evidence="4">
    <location>
        <begin position="22"/>
        <end position="36"/>
    </location>
</feature>
<proteinExistence type="predicted"/>
<dbReference type="CDD" id="cd00200">
    <property type="entry name" value="WD40"/>
    <property type="match status" value="1"/>
</dbReference>
<evidence type="ECO:0000256" key="1">
    <source>
        <dbReference type="ARBA" id="ARBA00022574"/>
    </source>
</evidence>
<dbReference type="PROSITE" id="PS50082">
    <property type="entry name" value="WD_REPEATS_2"/>
    <property type="match status" value="7"/>
</dbReference>
<feature type="compositionally biased region" description="Low complexity" evidence="4">
    <location>
        <begin position="40"/>
        <end position="49"/>
    </location>
</feature>
<feature type="region of interest" description="Disordered" evidence="4">
    <location>
        <begin position="22"/>
        <end position="51"/>
    </location>
</feature>
<dbReference type="SMART" id="SM00320">
    <property type="entry name" value="WD40"/>
    <property type="match status" value="7"/>
</dbReference>
<dbReference type="PANTHER" id="PTHR19846:SF0">
    <property type="entry name" value="PRE-MRNA PROCESSING FACTOR 4"/>
    <property type="match status" value="1"/>
</dbReference>
<organism evidence="6">
    <name type="scientific">Candidatus Kentrum sp. LFY</name>
    <dbReference type="NCBI Taxonomy" id="2126342"/>
    <lineage>
        <taxon>Bacteria</taxon>
        <taxon>Pseudomonadati</taxon>
        <taxon>Pseudomonadota</taxon>
        <taxon>Gammaproteobacteria</taxon>
        <taxon>Candidatus Kentrum</taxon>
    </lineage>
</organism>
<protein>
    <submittedName>
        <fullName evidence="6">WD domain-containing protein, G-beta repeat-containing protein</fullName>
    </submittedName>
</protein>
<feature type="repeat" description="WD" evidence="3">
    <location>
        <begin position="290"/>
        <end position="331"/>
    </location>
</feature>
<feature type="repeat" description="WD" evidence="3">
    <location>
        <begin position="216"/>
        <end position="247"/>
    </location>
</feature>
<dbReference type="GO" id="GO:0017070">
    <property type="term" value="F:U6 snRNA binding"/>
    <property type="evidence" value="ECO:0007669"/>
    <property type="project" value="TreeGrafter"/>
</dbReference>
<dbReference type="InterPro" id="IPR013229">
    <property type="entry name" value="PEGA"/>
</dbReference>
<dbReference type="InterPro" id="IPR001680">
    <property type="entry name" value="WD40_rpt"/>
</dbReference>
<dbReference type="InterPro" id="IPR015943">
    <property type="entry name" value="WD40/YVTN_repeat-like_dom_sf"/>
</dbReference>
<dbReference type="AlphaFoldDB" id="A0A450UVE1"/>
<dbReference type="InterPro" id="IPR036322">
    <property type="entry name" value="WD40_repeat_dom_sf"/>
</dbReference>
<gene>
    <name evidence="6" type="ORF">BECKLFY1418B_GA0070995_10866</name>
</gene>
<dbReference type="Pfam" id="PF08308">
    <property type="entry name" value="PEGA"/>
    <property type="match status" value="2"/>
</dbReference>
<feature type="domain" description="PEGA" evidence="5">
    <location>
        <begin position="124"/>
        <end position="189"/>
    </location>
</feature>
<feature type="repeat" description="WD" evidence="3">
    <location>
        <begin position="332"/>
        <end position="373"/>
    </location>
</feature>
<feature type="domain" description="PEGA" evidence="5">
    <location>
        <begin position="55"/>
        <end position="117"/>
    </location>
</feature>
<keyword evidence="2" id="KW-0677">Repeat</keyword>
<dbReference type="SUPFAM" id="SSF50978">
    <property type="entry name" value="WD40 repeat-like"/>
    <property type="match status" value="1"/>
</dbReference>
<dbReference type="GO" id="GO:0030621">
    <property type="term" value="F:U4 snRNA binding"/>
    <property type="evidence" value="ECO:0007669"/>
    <property type="project" value="TreeGrafter"/>
</dbReference>
<dbReference type="PROSITE" id="PS00678">
    <property type="entry name" value="WD_REPEATS_1"/>
    <property type="match status" value="5"/>
</dbReference>
<keyword evidence="1 3" id="KW-0853">WD repeat</keyword>